<dbReference type="Gene3D" id="3.80.10.10">
    <property type="entry name" value="Ribonuclease Inhibitor"/>
    <property type="match status" value="1"/>
</dbReference>
<feature type="region of interest" description="Disordered" evidence="2">
    <location>
        <begin position="1"/>
        <end position="20"/>
    </location>
</feature>
<dbReference type="GO" id="GO:0006952">
    <property type="term" value="P:defense response"/>
    <property type="evidence" value="ECO:0007669"/>
    <property type="project" value="UniProtKB-KW"/>
</dbReference>
<keyword evidence="1" id="KW-0677">Repeat</keyword>
<reference evidence="5" key="3">
    <citation type="submission" date="2015-04" db="UniProtKB">
        <authorList>
            <consortium name="EnsemblPlants"/>
        </authorList>
    </citation>
    <scope>IDENTIFICATION</scope>
</reference>
<dbReference type="Pfam" id="PF23598">
    <property type="entry name" value="LRR_14"/>
    <property type="match status" value="1"/>
</dbReference>
<proteinExistence type="predicted"/>
<dbReference type="InterPro" id="IPR055414">
    <property type="entry name" value="LRR_R13L4/SHOC2-like"/>
</dbReference>
<dbReference type="HOGENOM" id="CLU_781590_0_0_1"/>
<evidence type="ECO:0000313" key="6">
    <source>
        <dbReference type="Proteomes" id="UP000032180"/>
    </source>
</evidence>
<dbReference type="SUPFAM" id="SSF52058">
    <property type="entry name" value="L domain-like"/>
    <property type="match status" value="1"/>
</dbReference>
<accession>A0A0D9XTA9</accession>
<dbReference type="PANTHER" id="PTHR36766">
    <property type="entry name" value="PLANT BROAD-SPECTRUM MILDEW RESISTANCE PROTEIN RPW8"/>
    <property type="match status" value="1"/>
</dbReference>
<dbReference type="Proteomes" id="UP000032180">
    <property type="component" value="Chromosome 11"/>
</dbReference>
<name>A0A0D9XTA9_9ORYZ</name>
<dbReference type="Pfam" id="PF00931">
    <property type="entry name" value="NB-ARC"/>
    <property type="match status" value="1"/>
</dbReference>
<dbReference type="GO" id="GO:0043531">
    <property type="term" value="F:ADP binding"/>
    <property type="evidence" value="ECO:0007669"/>
    <property type="project" value="InterPro"/>
</dbReference>
<feature type="domain" description="NB-ARC" evidence="3">
    <location>
        <begin position="52"/>
        <end position="122"/>
    </location>
</feature>
<feature type="domain" description="Disease resistance R13L4/SHOC-2-like LRR" evidence="4">
    <location>
        <begin position="236"/>
        <end position="385"/>
    </location>
</feature>
<protein>
    <submittedName>
        <fullName evidence="5">Uncharacterized protein</fullName>
    </submittedName>
</protein>
<sequence>MGSNPQAQRHHVQESPAVGMTEATDASCRRLLAPMDFGSGFLENHGRGVDAYFIIIDDIWDEKIWRVIDCAFPENNHRNRVITTTRIVNVSEKCCASYHAIYTMKPLSRDDSETLFCKRIFTDGKGCPQYLSKIVEGILKKCGGLRVFSSIKSKKVAYLSLESIASKSKKLEEKHDPVGTLGLWKSGSLEENFVSTLDDVGQSTDFETKVRRLSLQVQDCRARHTSPLATIDLSHKRCDFRKGGDLNLSHIVKLFHLRYLGLRDARIGEIPVGIEKLQLLQTLDLEDSDIEELPSAVFQLGHLMCLRVDLKTKLPKLPDGKGHLTSLQVLSGINMCRNPDFVRELRNMTMLRELFIRWDVRDDNLQEVLVESLCNLNKIQTLLIDIDIKGSLDIYHEGTMGGSSTSRQV</sequence>
<dbReference type="InterPro" id="IPR032675">
    <property type="entry name" value="LRR_dom_sf"/>
</dbReference>
<reference evidence="6" key="2">
    <citation type="submission" date="2013-12" db="EMBL/GenBank/DDBJ databases">
        <authorList>
            <person name="Yu Y."/>
            <person name="Lee S."/>
            <person name="de Baynast K."/>
            <person name="Wissotski M."/>
            <person name="Liu L."/>
            <person name="Talag J."/>
            <person name="Goicoechea J."/>
            <person name="Angelova A."/>
            <person name="Jetty R."/>
            <person name="Kudrna D."/>
            <person name="Golser W."/>
            <person name="Rivera L."/>
            <person name="Zhang J."/>
            <person name="Wing R."/>
        </authorList>
    </citation>
    <scope>NUCLEOTIDE SEQUENCE</scope>
</reference>
<dbReference type="SUPFAM" id="SSF52540">
    <property type="entry name" value="P-loop containing nucleoside triphosphate hydrolases"/>
    <property type="match status" value="1"/>
</dbReference>
<dbReference type="Gene3D" id="3.40.50.300">
    <property type="entry name" value="P-loop containing nucleotide triphosphate hydrolases"/>
    <property type="match status" value="1"/>
</dbReference>
<evidence type="ECO:0000259" key="3">
    <source>
        <dbReference type="Pfam" id="PF00931"/>
    </source>
</evidence>
<evidence type="ECO:0000256" key="1">
    <source>
        <dbReference type="ARBA" id="ARBA00022737"/>
    </source>
</evidence>
<dbReference type="Gramene" id="LPERR11G13900.1">
    <property type="protein sequence ID" value="LPERR11G13900.1"/>
    <property type="gene ID" value="LPERR11G13900"/>
</dbReference>
<dbReference type="AlphaFoldDB" id="A0A0D9XTA9"/>
<dbReference type="PANTHER" id="PTHR36766:SF70">
    <property type="entry name" value="DISEASE RESISTANCE PROTEIN RGA4"/>
    <property type="match status" value="1"/>
</dbReference>
<keyword evidence="6" id="KW-1185">Reference proteome</keyword>
<reference evidence="5 6" key="1">
    <citation type="submission" date="2012-08" db="EMBL/GenBank/DDBJ databases">
        <title>Oryza genome evolution.</title>
        <authorList>
            <person name="Wing R.A."/>
        </authorList>
    </citation>
    <scope>NUCLEOTIDE SEQUENCE</scope>
</reference>
<evidence type="ECO:0000256" key="2">
    <source>
        <dbReference type="SAM" id="MobiDB-lite"/>
    </source>
</evidence>
<evidence type="ECO:0000259" key="4">
    <source>
        <dbReference type="Pfam" id="PF23598"/>
    </source>
</evidence>
<evidence type="ECO:0000313" key="5">
    <source>
        <dbReference type="EnsemblPlants" id="LPERR11G13900.1"/>
    </source>
</evidence>
<dbReference type="EnsemblPlants" id="LPERR11G13900.1">
    <property type="protein sequence ID" value="LPERR11G13900.1"/>
    <property type="gene ID" value="LPERR11G13900"/>
</dbReference>
<organism evidence="5 6">
    <name type="scientific">Leersia perrieri</name>
    <dbReference type="NCBI Taxonomy" id="77586"/>
    <lineage>
        <taxon>Eukaryota</taxon>
        <taxon>Viridiplantae</taxon>
        <taxon>Streptophyta</taxon>
        <taxon>Embryophyta</taxon>
        <taxon>Tracheophyta</taxon>
        <taxon>Spermatophyta</taxon>
        <taxon>Magnoliopsida</taxon>
        <taxon>Liliopsida</taxon>
        <taxon>Poales</taxon>
        <taxon>Poaceae</taxon>
        <taxon>BOP clade</taxon>
        <taxon>Oryzoideae</taxon>
        <taxon>Oryzeae</taxon>
        <taxon>Oryzinae</taxon>
        <taxon>Leersia</taxon>
    </lineage>
</organism>
<dbReference type="InterPro" id="IPR002182">
    <property type="entry name" value="NB-ARC"/>
</dbReference>
<dbReference type="InterPro" id="IPR027417">
    <property type="entry name" value="P-loop_NTPase"/>
</dbReference>